<dbReference type="CDD" id="cd02000">
    <property type="entry name" value="TPP_E1_PDC_ADC_BCADC"/>
    <property type="match status" value="1"/>
</dbReference>
<gene>
    <name evidence="6" type="ORF">CHK_2545</name>
</gene>
<evidence type="ECO:0000313" key="7">
    <source>
        <dbReference type="Proteomes" id="UP000034076"/>
    </source>
</evidence>
<dbReference type="EC" id="1.2.4.-" evidence="6"/>
<protein>
    <submittedName>
        <fullName evidence="6">Acetoin dehydrogenase E1 component alpha-subunit</fullName>
        <ecNumber evidence="6">1.2.4.-</ecNumber>
    </submittedName>
</protein>
<reference evidence="6 7" key="1">
    <citation type="submission" date="2015-04" db="EMBL/GenBank/DDBJ databases">
        <title>Draft genome sequence of bacteremic isolate Catabacter hongkongensis type strain HKU16T.</title>
        <authorList>
            <person name="Lau S.K."/>
            <person name="Teng J.L."/>
            <person name="Huang Y."/>
            <person name="Curreem S.O."/>
            <person name="Tsui S.K."/>
            <person name="Woo P.C."/>
        </authorList>
    </citation>
    <scope>NUCLEOTIDE SEQUENCE [LARGE SCALE GENOMIC DNA]</scope>
    <source>
        <strain evidence="6 7">HKU16</strain>
    </source>
</reference>
<dbReference type="PANTHER" id="PTHR43257">
    <property type="entry name" value="PYRUVATE DEHYDROGENASE E1 COMPONENT BETA SUBUNIT"/>
    <property type="match status" value="1"/>
</dbReference>
<dbReference type="InterPro" id="IPR029061">
    <property type="entry name" value="THDP-binding"/>
</dbReference>
<accession>A0A0M2NBS0</accession>
<dbReference type="Gene3D" id="3.40.50.920">
    <property type="match status" value="1"/>
</dbReference>
<keyword evidence="7" id="KW-1185">Reference proteome</keyword>
<dbReference type="Gene3D" id="3.40.50.970">
    <property type="match status" value="2"/>
</dbReference>
<dbReference type="InterPro" id="IPR001017">
    <property type="entry name" value="DH_E1"/>
</dbReference>
<dbReference type="Pfam" id="PF02779">
    <property type="entry name" value="Transket_pyr"/>
    <property type="match status" value="1"/>
</dbReference>
<keyword evidence="2 6" id="KW-0560">Oxidoreductase</keyword>
<sequence>MTKELYLDPNKLRAKGVAKFKDIPLNQYQKRMKDVLEEYSKEQLKNIFTDMLTIREFETMMQDLRLTGKYNDVAYDYSGPAHLGIGQESVAVGQAFLLDRDDAVFGTHRSHAELIAKGFSALRKLSDKDLEEIMEASCEGAQYDVVKEHFDFDSKEMAKRFYLYGIMAEIFGRKNGFAKGLGNSMHAFFIPFGVYPNNAIVGGSAPIATGAALYKKNAKQKGIIVANAGDGSLGCGPVWESMTFASMDQYHTLWEEGYKGGLPILFNFNNNGYGMGGQTHGETMAYDVLARIGAGINPDQMHAERVDGFNVFAVIDAMRRKKKLLEEGKGPALLDVITYRLCGHSTSDANPNRTQEEIHAWEEQDAIADYEKQLISNKIVTKKQAQQMRDDVRDMILSVFKLAIDEQVSPRMDLLAQPDSIERYMYSNEHMPKMREGEPEVWGSKEDNPRVQRLQKKSRNGVKDGKKLPSTAVVQIRDAIFESILDKYYEDPTLVSFGEDLRIWGSAYGTYKDLDKSVPYHRLFNSPISESAIVGASVGYAMMGGRALPELMYCDFLGRAGDEVLNQLAKWQGMTAGQIKMPVVLRMGVGAKYGAQHSQDWSSLCAHVPGLKIVFPVTPYDAKGLLNSALSGTDPVIYLESQSLYGMGELFHEGGVPEGYYEIPIGEPDVKRKGSDLTILTIGGTLYKALEAADIFEKEYGVSVEVIDARSIVPFNFEKVMASVKKTGMLMIASDACQKGSIVNDFAQNVTSALFNYLDAPPVVLGARNWITPVYELEDAFFPQADWFLDAYHQKIKPLAGYTPGRSFSTAEMDRRNKLGV</sequence>
<dbReference type="SUPFAM" id="SSF52922">
    <property type="entry name" value="TK C-terminal domain-like"/>
    <property type="match status" value="1"/>
</dbReference>
<dbReference type="InterPro" id="IPR033248">
    <property type="entry name" value="Transketolase_C"/>
</dbReference>
<dbReference type="SMART" id="SM00861">
    <property type="entry name" value="Transket_pyr"/>
    <property type="match status" value="1"/>
</dbReference>
<comment type="cofactor">
    <cofactor evidence="1">
        <name>thiamine diphosphate</name>
        <dbReference type="ChEBI" id="CHEBI:58937"/>
    </cofactor>
</comment>
<dbReference type="AlphaFoldDB" id="A0A0M2NBS0"/>
<evidence type="ECO:0000256" key="1">
    <source>
        <dbReference type="ARBA" id="ARBA00001964"/>
    </source>
</evidence>
<dbReference type="OrthoDB" id="8732661at2"/>
<organism evidence="6 7">
    <name type="scientific">Christensenella hongkongensis</name>
    <dbReference type="NCBI Taxonomy" id="270498"/>
    <lineage>
        <taxon>Bacteria</taxon>
        <taxon>Bacillati</taxon>
        <taxon>Bacillota</taxon>
        <taxon>Clostridia</taxon>
        <taxon>Christensenellales</taxon>
        <taxon>Christensenellaceae</taxon>
        <taxon>Christensenella</taxon>
    </lineage>
</organism>
<dbReference type="SUPFAM" id="SSF52518">
    <property type="entry name" value="Thiamin diphosphate-binding fold (THDP-binding)"/>
    <property type="match status" value="2"/>
</dbReference>
<dbReference type="Proteomes" id="UP000034076">
    <property type="component" value="Unassembled WGS sequence"/>
</dbReference>
<dbReference type="PANTHER" id="PTHR43257:SF2">
    <property type="entry name" value="PYRUVATE DEHYDROGENASE E1 COMPONENT SUBUNIT BETA"/>
    <property type="match status" value="1"/>
</dbReference>
<dbReference type="PATRIC" id="fig|270498.16.peg.1291"/>
<comment type="caution">
    <text evidence="6">The sequence shown here is derived from an EMBL/GenBank/DDBJ whole genome shotgun (WGS) entry which is preliminary data.</text>
</comment>
<dbReference type="InterPro" id="IPR009014">
    <property type="entry name" value="Transketo_C/PFOR_II"/>
</dbReference>
<name>A0A0M2NBS0_9FIRM</name>
<dbReference type="EMBL" id="LAYJ01000115">
    <property type="protein sequence ID" value="KKI49929.1"/>
    <property type="molecule type" value="Genomic_DNA"/>
</dbReference>
<dbReference type="GO" id="GO:0004591">
    <property type="term" value="F:oxoglutarate dehydrogenase (succinyl-transferring) activity"/>
    <property type="evidence" value="ECO:0007669"/>
    <property type="project" value="UniProtKB-EC"/>
</dbReference>
<dbReference type="Pfam" id="PF02780">
    <property type="entry name" value="Transketolase_C"/>
    <property type="match status" value="1"/>
</dbReference>
<dbReference type="InterPro" id="IPR005475">
    <property type="entry name" value="Transketolase-like_Pyr-bd"/>
</dbReference>
<dbReference type="Pfam" id="PF00676">
    <property type="entry name" value="E1_dh"/>
    <property type="match status" value="1"/>
</dbReference>
<keyword evidence="3" id="KW-0786">Thiamine pyrophosphate</keyword>
<feature type="domain" description="Transketolase-like pyrimidine-binding" evidence="5">
    <location>
        <begin position="474"/>
        <end position="647"/>
    </location>
</feature>
<evidence type="ECO:0000313" key="6">
    <source>
        <dbReference type="EMBL" id="KKI49929.1"/>
    </source>
</evidence>
<comment type="catalytic activity">
    <reaction evidence="4">
        <text>N(6)-[(R)-lipoyl]-L-lysyl-[protein] + 2-oxoglutarate + H(+) = N(6)-[(R)-S(8)-succinyldihydrolipoyl]-L-lysyl-[protein] + CO2</text>
        <dbReference type="Rhea" id="RHEA:12188"/>
        <dbReference type="Rhea" id="RHEA-COMP:10474"/>
        <dbReference type="Rhea" id="RHEA-COMP:20092"/>
        <dbReference type="ChEBI" id="CHEBI:15378"/>
        <dbReference type="ChEBI" id="CHEBI:16526"/>
        <dbReference type="ChEBI" id="CHEBI:16810"/>
        <dbReference type="ChEBI" id="CHEBI:83099"/>
        <dbReference type="ChEBI" id="CHEBI:83120"/>
        <dbReference type="EC" id="1.2.4.2"/>
    </reaction>
</comment>
<dbReference type="STRING" id="270498.CHK_2545"/>
<proteinExistence type="predicted"/>
<evidence type="ECO:0000256" key="2">
    <source>
        <dbReference type="ARBA" id="ARBA00023002"/>
    </source>
</evidence>
<evidence type="ECO:0000256" key="4">
    <source>
        <dbReference type="ARBA" id="ARBA00051911"/>
    </source>
</evidence>
<evidence type="ECO:0000256" key="3">
    <source>
        <dbReference type="ARBA" id="ARBA00023052"/>
    </source>
</evidence>
<evidence type="ECO:0000259" key="5">
    <source>
        <dbReference type="SMART" id="SM00861"/>
    </source>
</evidence>
<dbReference type="RefSeq" id="WP_046444363.1">
    <property type="nucleotide sequence ID" value="NZ_LAYJ01000115.1"/>
</dbReference>